<gene>
    <name evidence="2" type="ORF">B0H17DRAFT_361556</name>
</gene>
<dbReference type="EMBL" id="JARKIE010000003">
    <property type="protein sequence ID" value="KAJ7708677.1"/>
    <property type="molecule type" value="Genomic_DNA"/>
</dbReference>
<reference evidence="2" key="1">
    <citation type="submission" date="2023-03" db="EMBL/GenBank/DDBJ databases">
        <title>Massive genome expansion in bonnet fungi (Mycena s.s.) driven by repeated elements and novel gene families across ecological guilds.</title>
        <authorList>
            <consortium name="Lawrence Berkeley National Laboratory"/>
            <person name="Harder C.B."/>
            <person name="Miyauchi S."/>
            <person name="Viragh M."/>
            <person name="Kuo A."/>
            <person name="Thoen E."/>
            <person name="Andreopoulos B."/>
            <person name="Lu D."/>
            <person name="Skrede I."/>
            <person name="Drula E."/>
            <person name="Henrissat B."/>
            <person name="Morin E."/>
            <person name="Kohler A."/>
            <person name="Barry K."/>
            <person name="LaButti K."/>
            <person name="Morin E."/>
            <person name="Salamov A."/>
            <person name="Lipzen A."/>
            <person name="Mereny Z."/>
            <person name="Hegedus B."/>
            <person name="Baldrian P."/>
            <person name="Stursova M."/>
            <person name="Weitz H."/>
            <person name="Taylor A."/>
            <person name="Grigoriev I.V."/>
            <person name="Nagy L.G."/>
            <person name="Martin F."/>
            <person name="Kauserud H."/>
        </authorList>
    </citation>
    <scope>NUCLEOTIDE SEQUENCE</scope>
    <source>
        <strain evidence="2">CBHHK067</strain>
    </source>
</reference>
<comment type="caution">
    <text evidence="2">The sequence shown here is derived from an EMBL/GenBank/DDBJ whole genome shotgun (WGS) entry which is preliminary data.</text>
</comment>
<keyword evidence="3" id="KW-1185">Reference proteome</keyword>
<evidence type="ECO:0000313" key="3">
    <source>
        <dbReference type="Proteomes" id="UP001221757"/>
    </source>
</evidence>
<protein>
    <submittedName>
        <fullName evidence="2">Uncharacterized protein</fullName>
    </submittedName>
</protein>
<feature type="compositionally biased region" description="Low complexity" evidence="1">
    <location>
        <begin position="177"/>
        <end position="196"/>
    </location>
</feature>
<dbReference type="AlphaFoldDB" id="A0AAD7MB21"/>
<organism evidence="2 3">
    <name type="scientific">Mycena rosella</name>
    <name type="common">Pink bonnet</name>
    <name type="synonym">Agaricus rosellus</name>
    <dbReference type="NCBI Taxonomy" id="1033263"/>
    <lineage>
        <taxon>Eukaryota</taxon>
        <taxon>Fungi</taxon>
        <taxon>Dikarya</taxon>
        <taxon>Basidiomycota</taxon>
        <taxon>Agaricomycotina</taxon>
        <taxon>Agaricomycetes</taxon>
        <taxon>Agaricomycetidae</taxon>
        <taxon>Agaricales</taxon>
        <taxon>Marasmiineae</taxon>
        <taxon>Mycenaceae</taxon>
        <taxon>Mycena</taxon>
    </lineage>
</organism>
<accession>A0AAD7MB21</accession>
<proteinExistence type="predicted"/>
<evidence type="ECO:0000313" key="2">
    <source>
        <dbReference type="EMBL" id="KAJ7708677.1"/>
    </source>
</evidence>
<sequence length="351" mass="38366">MPLNADTKTISGPLSIPLCLLGDSSCHLVASSCRRDEYSSRGDSVNLKPPANMKGRLSSLPVCITVYHTCRDERFLCTTKVCRLEVEPKVGTASEFHIIANPDYKNVWMNRLLPRVLRTRLSFHQSSGQMNLKILPFLGLVFFLAIDPCLGKETNASRFRRGLPPLPPRFVSRSKGATASATISSRPSSTPRPHFSSRSDHSGRIQVFANNGSSLGYVRNSTPISINFGGDPEQELRIQTGFESAPFDILKPLGASASSSGTLDKLTTVALSSPDQASRLDTSGSGKGFIQSAIWSMDPNTQELKAQYVNPDGIKSALFVEYEAFKNELYFANDIDSAKHGLAVKLYLSED</sequence>
<feature type="region of interest" description="Disordered" evidence="1">
    <location>
        <begin position="167"/>
        <end position="203"/>
    </location>
</feature>
<dbReference type="Proteomes" id="UP001221757">
    <property type="component" value="Unassembled WGS sequence"/>
</dbReference>
<name>A0AAD7MB21_MYCRO</name>
<evidence type="ECO:0000256" key="1">
    <source>
        <dbReference type="SAM" id="MobiDB-lite"/>
    </source>
</evidence>